<gene>
    <name evidence="1" type="ORF">SDC9_174497</name>
</gene>
<organism evidence="1">
    <name type="scientific">bioreactor metagenome</name>
    <dbReference type="NCBI Taxonomy" id="1076179"/>
    <lineage>
        <taxon>unclassified sequences</taxon>
        <taxon>metagenomes</taxon>
        <taxon>ecological metagenomes</taxon>
    </lineage>
</organism>
<reference evidence="1" key="1">
    <citation type="submission" date="2019-08" db="EMBL/GenBank/DDBJ databases">
        <authorList>
            <person name="Kucharzyk K."/>
            <person name="Murdoch R.W."/>
            <person name="Higgins S."/>
            <person name="Loffler F."/>
        </authorList>
    </citation>
    <scope>NUCLEOTIDE SEQUENCE</scope>
</reference>
<sequence length="99" mass="11307">MQIVRHHMNLFVQLPNFICINSPKLPFSQVSGCQLPDLSDHLSQRSCNQAGNKPAHSNGHDNCQQGYPNHNPVIIDSNFFTLLLFLGRNLRIMLHKFIQ</sequence>
<accession>A0A645GLM7</accession>
<dbReference type="EMBL" id="VSSQ01076831">
    <property type="protein sequence ID" value="MPN27070.1"/>
    <property type="molecule type" value="Genomic_DNA"/>
</dbReference>
<protein>
    <submittedName>
        <fullName evidence="1">Uncharacterized protein</fullName>
    </submittedName>
</protein>
<dbReference type="AlphaFoldDB" id="A0A645GLM7"/>
<comment type="caution">
    <text evidence="1">The sequence shown here is derived from an EMBL/GenBank/DDBJ whole genome shotgun (WGS) entry which is preliminary data.</text>
</comment>
<proteinExistence type="predicted"/>
<evidence type="ECO:0000313" key="1">
    <source>
        <dbReference type="EMBL" id="MPN27070.1"/>
    </source>
</evidence>
<name>A0A645GLM7_9ZZZZ</name>